<feature type="domain" description="ELMO" evidence="1">
    <location>
        <begin position="156"/>
        <end position="317"/>
    </location>
</feature>
<name>A0A8J5HCJ6_ZINOF</name>
<dbReference type="EMBL" id="JACMSC010000006">
    <property type="protein sequence ID" value="KAG6518947.1"/>
    <property type="molecule type" value="Genomic_DNA"/>
</dbReference>
<dbReference type="PANTHER" id="PTHR12771">
    <property type="entry name" value="ENGULFMENT AND CELL MOTILITY"/>
    <property type="match status" value="1"/>
</dbReference>
<dbReference type="InterPro" id="IPR050868">
    <property type="entry name" value="ELMO_domain-containing"/>
</dbReference>
<accession>A0A8J5HCJ6</accession>
<sequence>MAAKAIRRRIRDVGVDEGRDEDEETSVSDTLNEPLLEKHNQYDGYSELKYRTRKQDITDGRKGKCQCWTYFLSQSISHWAHWLDESACFYLPDFSYSTNVVFGFRALVRRFFHQPTTGHQIKGEKRISIILNPLQEERLGNLRQRLDVPFNSSSVNHQDALRELWRLAYPNRELPSLKSELWKEMGWQGSDPSTDFRAGGFMSLENLIYLAKNYPNSFWRLLHKQDGRRAEWEYPFAVAGVNITHMLIQMLDLQSGNRTSRSGSYFLKLLEEDEMAFDMLYCVAFQILDIQWLEKRATYMEFNEVLKSTRVQLEQELSLEGISGIKDLPSYKLLSV</sequence>
<organism evidence="2 3">
    <name type="scientific">Zingiber officinale</name>
    <name type="common">Ginger</name>
    <name type="synonym">Amomum zingiber</name>
    <dbReference type="NCBI Taxonomy" id="94328"/>
    <lineage>
        <taxon>Eukaryota</taxon>
        <taxon>Viridiplantae</taxon>
        <taxon>Streptophyta</taxon>
        <taxon>Embryophyta</taxon>
        <taxon>Tracheophyta</taxon>
        <taxon>Spermatophyta</taxon>
        <taxon>Magnoliopsida</taxon>
        <taxon>Liliopsida</taxon>
        <taxon>Zingiberales</taxon>
        <taxon>Zingiberaceae</taxon>
        <taxon>Zingiber</taxon>
    </lineage>
</organism>
<dbReference type="PROSITE" id="PS51335">
    <property type="entry name" value="ELMO"/>
    <property type="match status" value="1"/>
</dbReference>
<evidence type="ECO:0000259" key="1">
    <source>
        <dbReference type="PROSITE" id="PS51335"/>
    </source>
</evidence>
<dbReference type="PANTHER" id="PTHR12771:SF43">
    <property type="entry name" value="OS12G0126200 PROTEIN"/>
    <property type="match status" value="1"/>
</dbReference>
<comment type="caution">
    <text evidence="2">The sequence shown here is derived from an EMBL/GenBank/DDBJ whole genome shotgun (WGS) entry which is preliminary data.</text>
</comment>
<keyword evidence="3" id="KW-1185">Reference proteome</keyword>
<protein>
    <recommendedName>
        <fullName evidence="1">ELMO domain-containing protein</fullName>
    </recommendedName>
</protein>
<dbReference type="Pfam" id="PF04727">
    <property type="entry name" value="ELMO_CED12"/>
    <property type="match status" value="1"/>
</dbReference>
<reference evidence="2 3" key="1">
    <citation type="submission" date="2020-08" db="EMBL/GenBank/DDBJ databases">
        <title>Plant Genome Project.</title>
        <authorList>
            <person name="Zhang R.-G."/>
        </authorList>
    </citation>
    <scope>NUCLEOTIDE SEQUENCE [LARGE SCALE GENOMIC DNA]</scope>
    <source>
        <tissue evidence="2">Rhizome</tissue>
    </source>
</reference>
<proteinExistence type="predicted"/>
<evidence type="ECO:0000313" key="2">
    <source>
        <dbReference type="EMBL" id="KAG6518947.1"/>
    </source>
</evidence>
<dbReference type="Proteomes" id="UP000734854">
    <property type="component" value="Unassembled WGS sequence"/>
</dbReference>
<dbReference type="AlphaFoldDB" id="A0A8J5HCJ6"/>
<dbReference type="InterPro" id="IPR006816">
    <property type="entry name" value="ELMO_dom"/>
</dbReference>
<evidence type="ECO:0000313" key="3">
    <source>
        <dbReference type="Proteomes" id="UP000734854"/>
    </source>
</evidence>
<gene>
    <name evidence="2" type="ORF">ZIOFF_022433</name>
</gene>